<evidence type="ECO:0000313" key="10">
    <source>
        <dbReference type="EMBL" id="AXV06023.1"/>
    </source>
</evidence>
<gene>
    <name evidence="10" type="ORF">DVS28_a1324</name>
</gene>
<keyword evidence="11" id="KW-1185">Reference proteome</keyword>
<feature type="domain" description="Acyl-CoA thioesterase 2 C-terminal" evidence="8">
    <location>
        <begin position="170"/>
        <end position="277"/>
    </location>
</feature>
<dbReference type="GO" id="GO:0006637">
    <property type="term" value="P:acyl-CoA metabolic process"/>
    <property type="evidence" value="ECO:0007669"/>
    <property type="project" value="InterPro"/>
</dbReference>
<dbReference type="InterPro" id="IPR042171">
    <property type="entry name" value="Acyl-CoA_hotdog"/>
</dbReference>
<dbReference type="Pfam" id="PF13622">
    <property type="entry name" value="4HBT_3"/>
    <property type="match status" value="1"/>
</dbReference>
<protein>
    <recommendedName>
        <fullName evidence="6">Acyl-CoA thioesterase 2</fullName>
    </recommendedName>
    <alternativeName>
        <fullName evidence="7">Thioesterase II</fullName>
    </alternativeName>
</protein>
<keyword evidence="4" id="KW-0443">Lipid metabolism</keyword>
<dbReference type="OrthoDB" id="9781019at2"/>
<evidence type="ECO:0000256" key="2">
    <source>
        <dbReference type="ARBA" id="ARBA00011881"/>
    </source>
</evidence>
<accession>A0A346XUX6</accession>
<sequence length="282" mass="31573">METPPSTLLQLLDIETLDVDLFRGTAPNTDVQRTFGGHVAAQSLVAAVRTVQEERSVHSLHAYFLRPGSPKHNIIYTVDRIRDGRSFSTRRVVATQQGKAIFHLSASFQVHEDGPEHAEAMPDVPSPDELENLPDQLKRYGVDWQPPHPEWASMDMRYVKLPNEAAAERSGRLQAWIRSLDTFPDEPHLHACVLTYMSDVSLLGASITPHGLFPGGPDRIRLASLDHAMWFHRPFRADEWMLYDMQSPSASGARGFSRGQVFTQDGRMVASVVQEGLTRPKA</sequence>
<dbReference type="GO" id="GO:0047617">
    <property type="term" value="F:fatty acyl-CoA hydrolase activity"/>
    <property type="evidence" value="ECO:0007669"/>
    <property type="project" value="UniProtKB-EC"/>
</dbReference>
<dbReference type="CDD" id="cd03445">
    <property type="entry name" value="Thioesterase_II_repeat2"/>
    <property type="match status" value="1"/>
</dbReference>
<dbReference type="PANTHER" id="PTHR11066">
    <property type="entry name" value="ACYL-COA THIOESTERASE"/>
    <property type="match status" value="1"/>
</dbReference>
<dbReference type="RefSeq" id="WP_114590736.1">
    <property type="nucleotide sequence ID" value="NZ_CAXIBR010000045.1"/>
</dbReference>
<evidence type="ECO:0000256" key="1">
    <source>
        <dbReference type="ARBA" id="ARBA00006538"/>
    </source>
</evidence>
<comment type="catalytic activity">
    <reaction evidence="5">
        <text>a fatty acyl-CoA + H2O = a fatty acid + CoA + H(+)</text>
        <dbReference type="Rhea" id="RHEA:16781"/>
        <dbReference type="ChEBI" id="CHEBI:15377"/>
        <dbReference type="ChEBI" id="CHEBI:15378"/>
        <dbReference type="ChEBI" id="CHEBI:28868"/>
        <dbReference type="ChEBI" id="CHEBI:57287"/>
        <dbReference type="ChEBI" id="CHEBI:77636"/>
        <dbReference type="EC" id="3.1.2.20"/>
    </reaction>
    <physiologicalReaction direction="left-to-right" evidence="5">
        <dbReference type="Rhea" id="RHEA:16782"/>
    </physiologicalReaction>
</comment>
<evidence type="ECO:0000256" key="4">
    <source>
        <dbReference type="ARBA" id="ARBA00023098"/>
    </source>
</evidence>
<dbReference type="InterPro" id="IPR029069">
    <property type="entry name" value="HotDog_dom_sf"/>
</dbReference>
<dbReference type="GO" id="GO:0009062">
    <property type="term" value="P:fatty acid catabolic process"/>
    <property type="evidence" value="ECO:0007669"/>
    <property type="project" value="TreeGrafter"/>
</dbReference>
<organism evidence="10 11">
    <name type="scientific">Euzebya pacifica</name>
    <dbReference type="NCBI Taxonomy" id="1608957"/>
    <lineage>
        <taxon>Bacteria</taxon>
        <taxon>Bacillati</taxon>
        <taxon>Actinomycetota</taxon>
        <taxon>Nitriliruptoria</taxon>
        <taxon>Euzebyales</taxon>
    </lineage>
</organism>
<name>A0A346XUX6_9ACTN</name>
<dbReference type="AlphaFoldDB" id="A0A346XUX6"/>
<comment type="similarity">
    <text evidence="1">Belongs to the C/M/P thioester hydrolase family.</text>
</comment>
<evidence type="ECO:0000256" key="3">
    <source>
        <dbReference type="ARBA" id="ARBA00022801"/>
    </source>
</evidence>
<dbReference type="CDD" id="cd03444">
    <property type="entry name" value="Thioesterase_II_repeat1"/>
    <property type="match status" value="1"/>
</dbReference>
<keyword evidence="3" id="KW-0378">Hydrolase</keyword>
<dbReference type="Gene3D" id="2.40.160.210">
    <property type="entry name" value="Acyl-CoA thioesterase, double hotdog domain"/>
    <property type="match status" value="1"/>
</dbReference>
<dbReference type="InterPro" id="IPR049449">
    <property type="entry name" value="TesB_ACOT8-like_N"/>
</dbReference>
<feature type="domain" description="Acyl-CoA thioesterase-like N-terminal HotDog" evidence="9">
    <location>
        <begin position="30"/>
        <end position="109"/>
    </location>
</feature>
<dbReference type="InterPro" id="IPR025652">
    <property type="entry name" value="TesB_C"/>
</dbReference>
<dbReference type="PANTHER" id="PTHR11066:SF34">
    <property type="entry name" value="ACYL-COENZYME A THIOESTERASE 8"/>
    <property type="match status" value="1"/>
</dbReference>
<evidence type="ECO:0000259" key="8">
    <source>
        <dbReference type="Pfam" id="PF02551"/>
    </source>
</evidence>
<evidence type="ECO:0000256" key="5">
    <source>
        <dbReference type="ARBA" id="ARBA00050943"/>
    </source>
</evidence>
<comment type="subunit">
    <text evidence="2">Homotetramer.</text>
</comment>
<proteinExistence type="inferred from homology"/>
<dbReference type="Proteomes" id="UP000264006">
    <property type="component" value="Chromosome"/>
</dbReference>
<dbReference type="FunFam" id="2.40.160.210:FF:000001">
    <property type="entry name" value="Acyl-CoA thioesterase II"/>
    <property type="match status" value="1"/>
</dbReference>
<evidence type="ECO:0000259" key="9">
    <source>
        <dbReference type="Pfam" id="PF13622"/>
    </source>
</evidence>
<evidence type="ECO:0000313" key="11">
    <source>
        <dbReference type="Proteomes" id="UP000264006"/>
    </source>
</evidence>
<dbReference type="Pfam" id="PF02551">
    <property type="entry name" value="Acyl_CoA_thio"/>
    <property type="match status" value="1"/>
</dbReference>
<dbReference type="EMBL" id="CP031165">
    <property type="protein sequence ID" value="AXV06023.1"/>
    <property type="molecule type" value="Genomic_DNA"/>
</dbReference>
<dbReference type="SUPFAM" id="SSF54637">
    <property type="entry name" value="Thioesterase/thiol ester dehydrase-isomerase"/>
    <property type="match status" value="2"/>
</dbReference>
<dbReference type="InterPro" id="IPR003703">
    <property type="entry name" value="Acyl_CoA_thio"/>
</dbReference>
<evidence type="ECO:0000256" key="6">
    <source>
        <dbReference type="ARBA" id="ARBA00071120"/>
    </source>
</evidence>
<evidence type="ECO:0000256" key="7">
    <source>
        <dbReference type="ARBA" id="ARBA00079653"/>
    </source>
</evidence>
<dbReference type="KEGG" id="euz:DVS28_a1324"/>
<reference evidence="10 11" key="1">
    <citation type="submission" date="2018-09" db="EMBL/GenBank/DDBJ databases">
        <title>Complete genome sequence of Euzebya sp. DY32-46 isolated from seawater of Pacific Ocean.</title>
        <authorList>
            <person name="Xu L."/>
            <person name="Wu Y.-H."/>
            <person name="Xu X.-W."/>
        </authorList>
    </citation>
    <scope>NUCLEOTIDE SEQUENCE [LARGE SCALE GENOMIC DNA]</scope>
    <source>
        <strain evidence="10 11">DY32-46</strain>
    </source>
</reference>